<organism evidence="2 3">
    <name type="scientific">Conexibacter woesei (strain DSM 14684 / CCUG 47730 / CIP 108061 / JCM 11494 / NBRC 100937 / ID131577)</name>
    <dbReference type="NCBI Taxonomy" id="469383"/>
    <lineage>
        <taxon>Bacteria</taxon>
        <taxon>Bacillati</taxon>
        <taxon>Actinomycetota</taxon>
        <taxon>Thermoleophilia</taxon>
        <taxon>Solirubrobacterales</taxon>
        <taxon>Conexibacteraceae</taxon>
        <taxon>Conexibacter</taxon>
    </lineage>
</organism>
<keyword evidence="1" id="KW-1133">Transmembrane helix</keyword>
<evidence type="ECO:0000256" key="1">
    <source>
        <dbReference type="SAM" id="Phobius"/>
    </source>
</evidence>
<dbReference type="AlphaFoldDB" id="D3EZ81"/>
<reference evidence="3" key="2">
    <citation type="submission" date="2010-01" db="EMBL/GenBank/DDBJ databases">
        <title>The complete genome of Conexibacter woesei DSM 14684.</title>
        <authorList>
            <consortium name="US DOE Joint Genome Institute (JGI-PGF)"/>
            <person name="Lucas S."/>
            <person name="Copeland A."/>
            <person name="Lapidus A."/>
            <person name="Glavina del Rio T."/>
            <person name="Dalin E."/>
            <person name="Tice H."/>
            <person name="Bruce D."/>
            <person name="Goodwin L."/>
            <person name="Pitluck S."/>
            <person name="Kyrpides N."/>
            <person name="Mavromatis K."/>
            <person name="Ivanova N."/>
            <person name="Mikhailova N."/>
            <person name="Chertkov O."/>
            <person name="Brettin T."/>
            <person name="Detter J.C."/>
            <person name="Han C."/>
            <person name="Larimer F."/>
            <person name="Land M."/>
            <person name="Hauser L."/>
            <person name="Markowitz V."/>
            <person name="Cheng J.-F."/>
            <person name="Hugenholtz P."/>
            <person name="Woyke T."/>
            <person name="Wu D."/>
            <person name="Pukall R."/>
            <person name="Steenblock K."/>
            <person name="Schneider S."/>
            <person name="Klenk H.-P."/>
            <person name="Eisen J.A."/>
        </authorList>
    </citation>
    <scope>NUCLEOTIDE SEQUENCE [LARGE SCALE GENOMIC DNA]</scope>
    <source>
        <strain evidence="3">DSM 14684 / CIP 108061 / JCM 11494 / NBRC 100937 / ID131577</strain>
    </source>
</reference>
<dbReference type="RefSeq" id="WP_012934897.1">
    <property type="nucleotide sequence ID" value="NC_013739.1"/>
</dbReference>
<gene>
    <name evidence="2" type="ordered locus">Cwoe_3428</name>
</gene>
<sequence length="47" mass="4914" precursor="true">MLWLILGIVLLILAIAGGAIVNPILFVLGIVAIVVFLTGWRGRSAAV</sequence>
<proteinExistence type="predicted"/>
<keyword evidence="1" id="KW-0812">Transmembrane</keyword>
<dbReference type="Proteomes" id="UP000008229">
    <property type="component" value="Chromosome"/>
</dbReference>
<dbReference type="KEGG" id="cwo:Cwoe_3428"/>
<evidence type="ECO:0000313" key="2">
    <source>
        <dbReference type="EMBL" id="ADB51846.1"/>
    </source>
</evidence>
<keyword evidence="3" id="KW-1185">Reference proteome</keyword>
<name>D3EZ81_CONWI</name>
<keyword evidence="1" id="KW-0472">Membrane</keyword>
<dbReference type="HOGENOM" id="CLU_3166843_0_0_11"/>
<accession>D3EZ81</accession>
<reference evidence="2 3" key="1">
    <citation type="journal article" date="2010" name="Stand. Genomic Sci.">
        <title>Complete genome sequence of Conexibacter woesei type strain (ID131577).</title>
        <authorList>
            <person name="Pukall R."/>
            <person name="Lapidus A."/>
            <person name="Glavina Del Rio T."/>
            <person name="Copeland A."/>
            <person name="Tice H."/>
            <person name="Cheng J.-F."/>
            <person name="Lucas S."/>
            <person name="Chen F."/>
            <person name="Nolan M."/>
            <person name="Bruce D."/>
            <person name="Goodwin L."/>
            <person name="Pitluck S."/>
            <person name="Mavromatis K."/>
            <person name="Ivanova N."/>
            <person name="Ovchinnikova G."/>
            <person name="Pati A."/>
            <person name="Chen A."/>
            <person name="Palaniappan K."/>
            <person name="Land M."/>
            <person name="Hauser L."/>
            <person name="Chang Y.-J."/>
            <person name="Jeffries C.D."/>
            <person name="Chain P."/>
            <person name="Meincke L."/>
            <person name="Sims D."/>
            <person name="Brettin T."/>
            <person name="Detter J.C."/>
            <person name="Rohde M."/>
            <person name="Goeker M."/>
            <person name="Bristow J."/>
            <person name="Eisen J.A."/>
            <person name="Markowitz V."/>
            <person name="Kyrpides N.C."/>
            <person name="Klenk H.-P."/>
            <person name="Hugenholtz P."/>
        </authorList>
    </citation>
    <scope>NUCLEOTIDE SEQUENCE [LARGE SCALE GENOMIC DNA]</scope>
    <source>
        <strain evidence="3">DSM 14684 / CIP 108061 / JCM 11494 / NBRC 100937 / ID131577</strain>
    </source>
</reference>
<protein>
    <submittedName>
        <fullName evidence="2">Uncharacterized protein</fullName>
    </submittedName>
</protein>
<feature type="transmembrane region" description="Helical" evidence="1">
    <location>
        <begin position="6"/>
        <end position="37"/>
    </location>
</feature>
<dbReference type="STRING" id="469383.Cwoe_3428"/>
<evidence type="ECO:0000313" key="3">
    <source>
        <dbReference type="Proteomes" id="UP000008229"/>
    </source>
</evidence>
<dbReference type="EMBL" id="CP001854">
    <property type="protein sequence ID" value="ADB51846.1"/>
    <property type="molecule type" value="Genomic_DNA"/>
</dbReference>